<dbReference type="InterPro" id="IPR025286">
    <property type="entry name" value="MOFRL_assoc_dom"/>
</dbReference>
<gene>
    <name evidence="3" type="ORF">ACFPFO_01745</name>
</gene>
<dbReference type="InterPro" id="IPR007835">
    <property type="entry name" value="MOFRL"/>
</dbReference>
<keyword evidence="3" id="KW-0418">Kinase</keyword>
<evidence type="ECO:0000313" key="4">
    <source>
        <dbReference type="Proteomes" id="UP001595925"/>
    </source>
</evidence>
<dbReference type="RefSeq" id="WP_224828001.1">
    <property type="nucleotide sequence ID" value="NZ_JAIVEF010000003.1"/>
</dbReference>
<name>A0ABD5Q9Y8_9EURY</name>
<organism evidence="3 4">
    <name type="scientific">Saliphagus infecundisoli</name>
    <dbReference type="NCBI Taxonomy" id="1849069"/>
    <lineage>
        <taxon>Archaea</taxon>
        <taxon>Methanobacteriati</taxon>
        <taxon>Methanobacteriota</taxon>
        <taxon>Stenosarchaea group</taxon>
        <taxon>Halobacteria</taxon>
        <taxon>Halobacteriales</taxon>
        <taxon>Natrialbaceae</taxon>
        <taxon>Saliphagus</taxon>
    </lineage>
</organism>
<dbReference type="GO" id="GO:0016301">
    <property type="term" value="F:kinase activity"/>
    <property type="evidence" value="ECO:0007669"/>
    <property type="project" value="UniProtKB-KW"/>
</dbReference>
<proteinExistence type="predicted"/>
<dbReference type="AlphaFoldDB" id="A0ABD5Q9Y8"/>
<feature type="domain" description="MOFRL-associated" evidence="2">
    <location>
        <begin position="27"/>
        <end position="263"/>
    </location>
</feature>
<protein>
    <submittedName>
        <fullName evidence="3">Glycerate kinase</fullName>
    </submittedName>
</protein>
<comment type="caution">
    <text evidence="3">The sequence shown here is derived from an EMBL/GenBank/DDBJ whole genome shotgun (WGS) entry which is preliminary data.</text>
</comment>
<dbReference type="Gene3D" id="3.40.50.10180">
    <property type="entry name" value="Glycerate kinase, MOFRL-like N-terminal domain"/>
    <property type="match status" value="1"/>
</dbReference>
<feature type="domain" description="MOFRL" evidence="1">
    <location>
        <begin position="343"/>
        <end position="444"/>
    </location>
</feature>
<dbReference type="Proteomes" id="UP001595925">
    <property type="component" value="Unassembled WGS sequence"/>
</dbReference>
<dbReference type="Pfam" id="PF13660">
    <property type="entry name" value="DUF4147"/>
    <property type="match status" value="1"/>
</dbReference>
<keyword evidence="4" id="KW-1185">Reference proteome</keyword>
<dbReference type="InterPro" id="IPR037035">
    <property type="entry name" value="GK-like_C_sf"/>
</dbReference>
<dbReference type="PANTHER" id="PTHR12227">
    <property type="entry name" value="GLYCERATE KINASE"/>
    <property type="match status" value="1"/>
</dbReference>
<reference evidence="3 4" key="1">
    <citation type="journal article" date="2019" name="Int. J. Syst. Evol. Microbiol.">
        <title>The Global Catalogue of Microorganisms (GCM) 10K type strain sequencing project: providing services to taxonomists for standard genome sequencing and annotation.</title>
        <authorList>
            <consortium name="The Broad Institute Genomics Platform"/>
            <consortium name="The Broad Institute Genome Sequencing Center for Infectious Disease"/>
            <person name="Wu L."/>
            <person name="Ma J."/>
        </authorList>
    </citation>
    <scope>NUCLEOTIDE SEQUENCE [LARGE SCALE GENOMIC DNA]</scope>
    <source>
        <strain evidence="3 4">CGMCC 1.15824</strain>
    </source>
</reference>
<evidence type="ECO:0000259" key="2">
    <source>
        <dbReference type="Pfam" id="PF13660"/>
    </source>
</evidence>
<keyword evidence="3" id="KW-0808">Transferase</keyword>
<dbReference type="SUPFAM" id="SSF82544">
    <property type="entry name" value="GckA/TtuD-like"/>
    <property type="match status" value="1"/>
</dbReference>
<dbReference type="InterPro" id="IPR038614">
    <property type="entry name" value="GK_N_sf"/>
</dbReference>
<evidence type="ECO:0000259" key="1">
    <source>
        <dbReference type="Pfam" id="PF05161"/>
    </source>
</evidence>
<dbReference type="InterPro" id="IPR039760">
    <property type="entry name" value="MOFRL_protein"/>
</dbReference>
<dbReference type="Gene3D" id="3.40.1480.10">
    <property type="entry name" value="MOFRL domain"/>
    <property type="match status" value="1"/>
</dbReference>
<dbReference type="Pfam" id="PF05161">
    <property type="entry name" value="MOFRL"/>
    <property type="match status" value="1"/>
</dbReference>
<accession>A0ABD5Q9Y8</accession>
<dbReference type="PANTHER" id="PTHR12227:SF0">
    <property type="entry name" value="GLYCERATE KINASE"/>
    <property type="match status" value="1"/>
</dbReference>
<evidence type="ECO:0000313" key="3">
    <source>
        <dbReference type="EMBL" id="MFC4986519.1"/>
    </source>
</evidence>
<dbReference type="EMBL" id="JBHSJG010000005">
    <property type="protein sequence ID" value="MFC4986519.1"/>
    <property type="molecule type" value="Genomic_DNA"/>
</dbReference>
<sequence length="453" mass="45967">MTAPDRVSHVEIENRERLERTPAHEVALDCLAAGIDAAHPRRIVGDALSLSGTELWVTDVGGETTAYDLSGFERVVVAGGGNAAGHLAGALSDLLGDRIAGGAVVTDDPTDAGPIEVLPGDHPYPSERGVESTRRVLEVAERAGPEDLVIAPITGGGSALLVAPAGALTVADLQELTEKLLESGAAIDEINAVRKRCSAVKGGGLAAAAAPARVLGVVMSDVVGDDPGTIASGPVSPDEISDDEALGVLDRYGIEAPAVREHLIEKRGDPGGAGADVERTDMCLIASSRTALDAARSAAGKRGYEPLVLSSRVRGEASEAGRFHAAIAEESRESGDPVPTPAVFLSAGETTVTVAGEAGIGGPNGEFALAAAIDLAGREGVVVGSVDTDGIDGATDAAGAIVDGETVTDRERAREALERNDVQTLLAEAGAVIRTGPTGTNVNDLRVVVVEPN</sequence>